<dbReference type="SMART" id="SM01096">
    <property type="entry name" value="CPSase_L_D3"/>
    <property type="match status" value="1"/>
</dbReference>
<evidence type="ECO:0000313" key="14">
    <source>
        <dbReference type="Proteomes" id="UP000371977"/>
    </source>
</evidence>
<keyword evidence="4" id="KW-0436">Ligase</keyword>
<evidence type="ECO:0000256" key="8">
    <source>
        <dbReference type="ARBA" id="ARBA00023211"/>
    </source>
</evidence>
<evidence type="ECO:0000256" key="7">
    <source>
        <dbReference type="ARBA" id="ARBA00022840"/>
    </source>
</evidence>
<evidence type="ECO:0000256" key="10">
    <source>
        <dbReference type="ARBA" id="ARBA00047359"/>
    </source>
</evidence>
<proteinExistence type="inferred from homology"/>
<evidence type="ECO:0000256" key="11">
    <source>
        <dbReference type="PROSITE-ProRule" id="PRU00409"/>
    </source>
</evidence>
<evidence type="ECO:0000256" key="6">
    <source>
        <dbReference type="ARBA" id="ARBA00022741"/>
    </source>
</evidence>
<dbReference type="GO" id="GO:0046872">
    <property type="term" value="F:metal ion binding"/>
    <property type="evidence" value="ECO:0007669"/>
    <property type="project" value="InterPro"/>
</dbReference>
<dbReference type="GO" id="GO:0004087">
    <property type="term" value="F:carbamoyl-phosphate synthase (ammonia) activity"/>
    <property type="evidence" value="ECO:0007669"/>
    <property type="project" value="UniProtKB-EC"/>
</dbReference>
<dbReference type="InterPro" id="IPR013815">
    <property type="entry name" value="ATP_grasp_subdomain_1"/>
</dbReference>
<dbReference type="InterPro" id="IPR058047">
    <property type="entry name" value="CPSase_preATP-grasp"/>
</dbReference>
<comment type="cofactor">
    <cofactor evidence="2">
        <name>Mg(2+)</name>
        <dbReference type="ChEBI" id="CHEBI:18420"/>
    </cofactor>
</comment>
<dbReference type="OrthoDB" id="9804197at2"/>
<keyword evidence="5" id="KW-0677">Repeat</keyword>
<dbReference type="InterPro" id="IPR036897">
    <property type="entry name" value="CarbamoylP_synth_lsu_oligo_sf"/>
</dbReference>
<dbReference type="Gene3D" id="3.30.470.20">
    <property type="entry name" value="ATP-grasp fold, B domain"/>
    <property type="match status" value="1"/>
</dbReference>
<dbReference type="SUPFAM" id="SSF48108">
    <property type="entry name" value="Carbamoyl phosphate synthetase, large subunit connection domain"/>
    <property type="match status" value="1"/>
</dbReference>
<comment type="similarity">
    <text evidence="3">Belongs to the CarB family.</text>
</comment>
<accession>A0A6C2C8H6</accession>
<feature type="domain" description="ATP-grasp" evidence="12">
    <location>
        <begin position="125"/>
        <end position="319"/>
    </location>
</feature>
<dbReference type="Proteomes" id="UP000371977">
    <property type="component" value="Unassembled WGS sequence"/>
</dbReference>
<organism evidence="13 14">
    <name type="scientific">Weissella muntiaci</name>
    <dbReference type="NCBI Taxonomy" id="2508881"/>
    <lineage>
        <taxon>Bacteria</taxon>
        <taxon>Bacillati</taxon>
        <taxon>Bacillota</taxon>
        <taxon>Bacilli</taxon>
        <taxon>Lactobacillales</taxon>
        <taxon>Lactobacillaceae</taxon>
        <taxon>Weissella</taxon>
    </lineage>
</organism>
<gene>
    <name evidence="13" type="ORF">ESZ50_03950</name>
</gene>
<evidence type="ECO:0000256" key="5">
    <source>
        <dbReference type="ARBA" id="ARBA00022737"/>
    </source>
</evidence>
<evidence type="ECO:0000313" key="13">
    <source>
        <dbReference type="EMBL" id="TYC50217.1"/>
    </source>
</evidence>
<comment type="catalytic activity">
    <reaction evidence="10">
        <text>hydrogencarbonate + NH4(+) + 2 ATP = carbamoyl phosphate + 2 ADP + phosphate + 2 H(+)</text>
        <dbReference type="Rhea" id="RHEA:18029"/>
        <dbReference type="ChEBI" id="CHEBI:15378"/>
        <dbReference type="ChEBI" id="CHEBI:17544"/>
        <dbReference type="ChEBI" id="CHEBI:28938"/>
        <dbReference type="ChEBI" id="CHEBI:30616"/>
        <dbReference type="ChEBI" id="CHEBI:43474"/>
        <dbReference type="ChEBI" id="CHEBI:58228"/>
        <dbReference type="ChEBI" id="CHEBI:456216"/>
        <dbReference type="EC" id="6.3.4.16"/>
    </reaction>
</comment>
<evidence type="ECO:0000256" key="2">
    <source>
        <dbReference type="ARBA" id="ARBA00001946"/>
    </source>
</evidence>
<dbReference type="GO" id="GO:0005524">
    <property type="term" value="F:ATP binding"/>
    <property type="evidence" value="ECO:0007669"/>
    <property type="project" value="UniProtKB-UniRule"/>
</dbReference>
<evidence type="ECO:0000256" key="4">
    <source>
        <dbReference type="ARBA" id="ARBA00022598"/>
    </source>
</evidence>
<keyword evidence="14" id="KW-1185">Reference proteome</keyword>
<reference evidence="13 14" key="1">
    <citation type="submission" date="2019-01" db="EMBL/GenBank/DDBJ databases">
        <title>Weissella sp. nov., a novel lactic acid bacterium isolated from animal feces.</title>
        <authorList>
            <person name="Wang L.-T."/>
        </authorList>
    </citation>
    <scope>NUCLEOTIDE SEQUENCE [LARGE SCALE GENOMIC DNA]</scope>
    <source>
        <strain evidence="13 14">8H-2</strain>
    </source>
</reference>
<evidence type="ECO:0000256" key="3">
    <source>
        <dbReference type="ARBA" id="ARBA00009799"/>
    </source>
</evidence>
<evidence type="ECO:0000259" key="12">
    <source>
        <dbReference type="PROSITE" id="PS50975"/>
    </source>
</evidence>
<sequence>MVERILLIGGSTNDFGKETEGDAASYQVVDMLLARNHAVFIIDDNPFSLTLGRKDIVTIQKSVNTTNILQAIEDFNITAIIPTVGGLTAIRLAAEVLEVLEAQAPKILGVKPALMDAVQNSKTLQERLLQLKQPAIKTKLASNMSEVFDAARDFEFPVVVRPVAPIGQTLRLQVESADDLELAAERAFARSLTKQVNIDQSIAGYQEVSLVVVRDRRDTMLVVGGVEDLDPVGIHTADSIAITPIQTIPDPLYQRMRQTAFILARGFEVTGLLEVRFAVAKDSERYVITRVTPYYDRGSALVTTATGYPLVPIMTGLMLGETLAETQIPKNYPKYTALMEPSMDHIVMRFPVFPFDELEDNGVAAQHRLDTVQKSVGATIGVGRSLEEALEKALRAAHFSNRSFSPTIMNALSDNEIIEQLIHPRDNRILVLLEALKRGYTVDELAELTKIDTFYFYKLRKIMELERAVSEHQFDAEVLREAKYYGLSDGLIARLWHDDYPKIRRYRWDNGILPTYKAFEPSAGEFEESVSQFYSTFEQENETNRLGEDSALVIGAGAFRLGDGAAASNVMASVAGELINNGIKTIIMNNNPHDLTAIPDLADKHYFEPLEISDVMNVIEVEQPTRVFVPGNRIKLITSLREMGIRVKVIAKDKYLPTSMAGETEQTLINYFYDGKELHIIALGHQDNLGIVLDREALTTSLLESLPRPKLNIASPGMYQLVVDRLPIDGEITAADIRPMPYTHLNFLEKVTGVQWTRLTVRFMIERVTDADRSLLANWSNYQWIFNTAQLHYARVDMIGHLRIAEELDNGLFAMGASYRELTSD</sequence>
<dbReference type="Pfam" id="PF25596">
    <property type="entry name" value="CPSase_L_D1"/>
    <property type="match status" value="2"/>
</dbReference>
<dbReference type="PROSITE" id="PS50975">
    <property type="entry name" value="ATP_GRASP"/>
    <property type="match status" value="1"/>
</dbReference>
<dbReference type="SUPFAM" id="SSF52440">
    <property type="entry name" value="PreATP-grasp domain"/>
    <property type="match status" value="2"/>
</dbReference>
<dbReference type="Gene3D" id="3.30.1490.20">
    <property type="entry name" value="ATP-grasp fold, A domain"/>
    <property type="match status" value="1"/>
</dbReference>
<dbReference type="Pfam" id="PF02787">
    <property type="entry name" value="CPSase_L_D3"/>
    <property type="match status" value="1"/>
</dbReference>
<dbReference type="SUPFAM" id="SSF56059">
    <property type="entry name" value="Glutathione synthetase ATP-binding domain-like"/>
    <property type="match status" value="1"/>
</dbReference>
<dbReference type="Pfam" id="PF02786">
    <property type="entry name" value="CPSase_L_D2"/>
    <property type="match status" value="1"/>
</dbReference>
<dbReference type="PANTHER" id="PTHR11405">
    <property type="entry name" value="CARBAMOYLTRANSFERASE FAMILY MEMBER"/>
    <property type="match status" value="1"/>
</dbReference>
<dbReference type="EMBL" id="SDGZ01000010">
    <property type="protein sequence ID" value="TYC50217.1"/>
    <property type="molecule type" value="Genomic_DNA"/>
</dbReference>
<dbReference type="GO" id="GO:0006541">
    <property type="term" value="P:glutamine metabolic process"/>
    <property type="evidence" value="ECO:0007669"/>
    <property type="project" value="TreeGrafter"/>
</dbReference>
<keyword evidence="8" id="KW-0464">Manganese</keyword>
<dbReference type="GO" id="GO:0005737">
    <property type="term" value="C:cytoplasm"/>
    <property type="evidence" value="ECO:0007669"/>
    <property type="project" value="TreeGrafter"/>
</dbReference>
<dbReference type="InterPro" id="IPR005480">
    <property type="entry name" value="CPSase_lsu_oligo"/>
</dbReference>
<evidence type="ECO:0000256" key="1">
    <source>
        <dbReference type="ARBA" id="ARBA00001936"/>
    </source>
</evidence>
<protein>
    <recommendedName>
        <fullName evidence="9">carbamoyl-phosphate synthase (ammonia)</fullName>
        <ecNumber evidence="9">6.3.4.16</ecNumber>
    </recommendedName>
</protein>
<dbReference type="InterPro" id="IPR011761">
    <property type="entry name" value="ATP-grasp"/>
</dbReference>
<dbReference type="InterPro" id="IPR005483">
    <property type="entry name" value="CPSase_dom"/>
</dbReference>
<dbReference type="GO" id="GO:0004088">
    <property type="term" value="F:carbamoyl-phosphate synthase (glutamine-hydrolyzing) activity"/>
    <property type="evidence" value="ECO:0007669"/>
    <property type="project" value="TreeGrafter"/>
</dbReference>
<dbReference type="Gene3D" id="3.40.50.20">
    <property type="match status" value="2"/>
</dbReference>
<dbReference type="Gene3D" id="1.10.1030.10">
    <property type="entry name" value="Carbamoyl-phosphate synthetase, large subunit oligomerisation domain"/>
    <property type="match status" value="1"/>
</dbReference>
<evidence type="ECO:0000256" key="9">
    <source>
        <dbReference type="ARBA" id="ARBA00044063"/>
    </source>
</evidence>
<dbReference type="InterPro" id="IPR016185">
    <property type="entry name" value="PreATP-grasp_dom_sf"/>
</dbReference>
<keyword evidence="6 11" id="KW-0547">Nucleotide-binding</keyword>
<dbReference type="EC" id="6.3.4.16" evidence="9"/>
<dbReference type="PRINTS" id="PR00098">
    <property type="entry name" value="CPSASE"/>
</dbReference>
<dbReference type="PANTHER" id="PTHR11405:SF53">
    <property type="entry name" value="CARBAMOYL-PHOSPHATE SYNTHASE [AMMONIA], MITOCHONDRIAL"/>
    <property type="match status" value="1"/>
</dbReference>
<comment type="cofactor">
    <cofactor evidence="1">
        <name>Mn(2+)</name>
        <dbReference type="ChEBI" id="CHEBI:29035"/>
    </cofactor>
</comment>
<keyword evidence="7 11" id="KW-0067">ATP-binding</keyword>
<dbReference type="AlphaFoldDB" id="A0A6C2C8H6"/>
<comment type="caution">
    <text evidence="13">The sequence shown here is derived from an EMBL/GenBank/DDBJ whole genome shotgun (WGS) entry which is preliminary data.</text>
</comment>
<dbReference type="InterPro" id="IPR005479">
    <property type="entry name" value="CPAse_ATP-bd"/>
</dbReference>
<dbReference type="RefSeq" id="WP_148622299.1">
    <property type="nucleotide sequence ID" value="NZ_SDGZ01000010.1"/>
</dbReference>
<name>A0A6C2C8H6_9LACO</name>